<dbReference type="InterPro" id="IPR033904">
    <property type="entry name" value="Trans_IPPS_HH"/>
</dbReference>
<dbReference type="EMBL" id="HBHX01060437">
    <property type="protein sequence ID" value="CAE0140675.1"/>
    <property type="molecule type" value="Transcribed_RNA"/>
</dbReference>
<evidence type="ECO:0008006" key="4">
    <source>
        <dbReference type="Google" id="ProtNLM"/>
    </source>
</evidence>
<organism evidence="3">
    <name type="scientific">Haptolina ericina</name>
    <dbReference type="NCBI Taxonomy" id="156174"/>
    <lineage>
        <taxon>Eukaryota</taxon>
        <taxon>Haptista</taxon>
        <taxon>Haptophyta</taxon>
        <taxon>Prymnesiophyceae</taxon>
        <taxon>Prymnesiales</taxon>
        <taxon>Prymnesiaceae</taxon>
        <taxon>Haptolina</taxon>
    </lineage>
</organism>
<dbReference type="InterPro" id="IPR002060">
    <property type="entry name" value="Squ/phyt_synthse"/>
</dbReference>
<dbReference type="SFLD" id="SFLDG01018">
    <property type="entry name" value="Squalene/Phytoene_Synthase_Lik"/>
    <property type="match status" value="1"/>
</dbReference>
<reference evidence="3" key="1">
    <citation type="submission" date="2021-01" db="EMBL/GenBank/DDBJ databases">
        <authorList>
            <person name="Corre E."/>
            <person name="Pelletier E."/>
            <person name="Niang G."/>
            <person name="Scheremetjew M."/>
            <person name="Finn R."/>
            <person name="Kale V."/>
            <person name="Holt S."/>
            <person name="Cochrane G."/>
            <person name="Meng A."/>
            <person name="Brown T."/>
            <person name="Cohen L."/>
        </authorList>
    </citation>
    <scope>NUCLEOTIDE SEQUENCE</scope>
    <source>
        <strain evidence="3">CCMP281</strain>
    </source>
</reference>
<dbReference type="Pfam" id="PF00494">
    <property type="entry name" value="SQS_PSY"/>
    <property type="match status" value="1"/>
</dbReference>
<keyword evidence="2" id="KW-1133">Transmembrane helix</keyword>
<dbReference type="PANTHER" id="PTHR11626:SF2">
    <property type="entry name" value="SQUALENE SYNTHASE"/>
    <property type="match status" value="1"/>
</dbReference>
<evidence type="ECO:0000313" key="3">
    <source>
        <dbReference type="EMBL" id="CAE0140675.1"/>
    </source>
</evidence>
<keyword evidence="1" id="KW-0808">Transferase</keyword>
<feature type="transmembrane region" description="Helical" evidence="2">
    <location>
        <begin position="566"/>
        <end position="582"/>
    </location>
</feature>
<dbReference type="PANTHER" id="PTHR11626">
    <property type="entry name" value="FARNESYL-DIPHOSPHATE FARNESYLTRANSFERASE"/>
    <property type="match status" value="1"/>
</dbReference>
<keyword evidence="2" id="KW-0472">Membrane</keyword>
<dbReference type="Gene3D" id="3.90.79.10">
    <property type="entry name" value="Nucleoside Triphosphate Pyrophosphohydrolase"/>
    <property type="match status" value="1"/>
</dbReference>
<dbReference type="SUPFAM" id="SSF48576">
    <property type="entry name" value="Terpenoid synthases"/>
    <property type="match status" value="1"/>
</dbReference>
<dbReference type="CDD" id="cd00683">
    <property type="entry name" value="Trans_IPPS_HH"/>
    <property type="match status" value="1"/>
</dbReference>
<dbReference type="GO" id="GO:0005789">
    <property type="term" value="C:endoplasmic reticulum membrane"/>
    <property type="evidence" value="ECO:0007669"/>
    <property type="project" value="TreeGrafter"/>
</dbReference>
<dbReference type="PROSITE" id="PS01045">
    <property type="entry name" value="SQUALEN_PHYTOEN_SYN_2"/>
    <property type="match status" value="1"/>
</dbReference>
<evidence type="ECO:0000256" key="1">
    <source>
        <dbReference type="ARBA" id="ARBA00022679"/>
    </source>
</evidence>
<proteinExistence type="predicted"/>
<accession>A0A7S3BNE3</accession>
<evidence type="ECO:0000256" key="2">
    <source>
        <dbReference type="SAM" id="Phobius"/>
    </source>
</evidence>
<dbReference type="GO" id="GO:0051996">
    <property type="term" value="F:squalene synthase [NAD(P)H] activity"/>
    <property type="evidence" value="ECO:0007669"/>
    <property type="project" value="InterPro"/>
</dbReference>
<keyword evidence="2" id="KW-0812">Transmembrane</keyword>
<dbReference type="GO" id="GO:0045338">
    <property type="term" value="P:farnesyl diphosphate metabolic process"/>
    <property type="evidence" value="ECO:0007669"/>
    <property type="project" value="InterPro"/>
</dbReference>
<dbReference type="Gene3D" id="1.10.600.10">
    <property type="entry name" value="Farnesyl Diphosphate Synthase"/>
    <property type="match status" value="1"/>
</dbReference>
<dbReference type="AlphaFoldDB" id="A0A7S3BNE3"/>
<gene>
    <name evidence="3" type="ORF">HERI1096_LOCUS33414</name>
</gene>
<dbReference type="SFLD" id="SFLDS00005">
    <property type="entry name" value="Isoprenoid_Synthase_Type_I"/>
    <property type="match status" value="1"/>
</dbReference>
<sequence>MAIDWVSADELQAKMADRSLRWSPWFRVIVREMLLPWWADLKAAWKMQPRERIFRFDAFAEHVKGDGSQSGLSATELADICAAESKLEWGSSERRTLCLKMENEARRRDLSGKGGAAGLKQGAYGKVVTHKHSKLDQLMRLTEVSAALYVKFVPSALPNKLVHTSDDQRFCDEKLGQVSRSFAAVIRQLPDELAWDILIFYLVLRALDTIEDDMDAFKTTPQVKCDHLSAFGDKYLGNENWTMDGVGEGAEKDLLRGFDAVSRVFNTLPAASQEVIRDITNKMGAGMADYVSVDLGQGTVDMASYARYCHMVAGLVGEGLTRAFLARGLEEEAIAGQGEMEWAFCASVAESGGKTLGLANSMGLFLQKTNIIRDYLEDYVDGRAFWPAEAWRKFARTSELGELARPTAYGAGLYAAAFDSKADPLGAAIVGKGVRTSAIACLNFLVADALELVPDALTYLGLLRTDEVFRFCAIPQVMAIATLEVCFDNPQVFTGVVKIRKGLAARLIVDSASMQGVHYWFYTLAKQIAIRCPADDPSRKKVLAATARIIQITEPAARATATSRQLMLAFATIAVAILAFMYQQYLG</sequence>
<protein>
    <recommendedName>
        <fullName evidence="4">Squalene synthase</fullName>
    </recommendedName>
</protein>
<dbReference type="InterPro" id="IPR019845">
    <property type="entry name" value="Squalene/phytoene_synthase_CS"/>
</dbReference>
<dbReference type="InterPro" id="IPR044844">
    <property type="entry name" value="Trans_IPPS_euk-type"/>
</dbReference>
<dbReference type="InterPro" id="IPR008949">
    <property type="entry name" value="Isoprenoid_synthase_dom_sf"/>
</dbReference>
<name>A0A7S3BNE3_9EUKA</name>